<name>A0ABQ0ICT3_9ALTE</name>
<feature type="transmembrane region" description="Helical" evidence="1">
    <location>
        <begin position="20"/>
        <end position="45"/>
    </location>
</feature>
<comment type="caution">
    <text evidence="2">The sequence shown here is derived from an EMBL/GenBank/DDBJ whole genome shotgun (WGS) entry which is preliminary data.</text>
</comment>
<protein>
    <submittedName>
        <fullName evidence="2">Uncharacterized protein</fullName>
    </submittedName>
</protein>
<keyword evidence="1" id="KW-0812">Transmembrane</keyword>
<proteinExistence type="predicted"/>
<keyword evidence="3" id="KW-1185">Reference proteome</keyword>
<keyword evidence="1" id="KW-1133">Transmembrane helix</keyword>
<evidence type="ECO:0000313" key="2">
    <source>
        <dbReference type="EMBL" id="GAC07216.1"/>
    </source>
</evidence>
<accession>A0ABQ0ICT3</accession>
<sequence length="54" mass="6360">MNLLSRYGFWSAQHQVRTDMVMFFSLFYLMYAGQVSIELTIIYSVKKPIFNGCI</sequence>
<dbReference type="Proteomes" id="UP000008372">
    <property type="component" value="Unassembled WGS sequence"/>
</dbReference>
<evidence type="ECO:0000313" key="3">
    <source>
        <dbReference type="Proteomes" id="UP000008372"/>
    </source>
</evidence>
<gene>
    <name evidence="2" type="ORF">GAGA_4391</name>
</gene>
<reference evidence="2 3" key="1">
    <citation type="journal article" date="2014" name="Environ. Microbiol.">
        <title>Comparative genomics of the marine bacterial genus Glaciecola reveals the high degree of genomic diversity and genomic characteristic for cold adaptation.</title>
        <authorList>
            <person name="Qin Q.L."/>
            <person name="Xie B.B."/>
            <person name="Yu Y."/>
            <person name="Shu Y.L."/>
            <person name="Rong J.C."/>
            <person name="Zhang Y.J."/>
            <person name="Zhao D.L."/>
            <person name="Chen X.L."/>
            <person name="Zhang X.Y."/>
            <person name="Chen B."/>
            <person name="Zhou B.C."/>
            <person name="Zhang Y.Z."/>
        </authorList>
    </citation>
    <scope>NUCLEOTIDE SEQUENCE [LARGE SCALE GENOMIC DNA]</scope>
    <source>
        <strain evidence="2 3">NO2</strain>
    </source>
</reference>
<keyword evidence="1" id="KW-0472">Membrane</keyword>
<evidence type="ECO:0000256" key="1">
    <source>
        <dbReference type="SAM" id="Phobius"/>
    </source>
</evidence>
<dbReference type="EMBL" id="BAEK01000077">
    <property type="protein sequence ID" value="GAC07216.1"/>
    <property type="molecule type" value="Genomic_DNA"/>
</dbReference>
<organism evidence="2 3">
    <name type="scientific">Paraglaciecola agarilytica NO2</name>
    <dbReference type="NCBI Taxonomy" id="1125747"/>
    <lineage>
        <taxon>Bacteria</taxon>
        <taxon>Pseudomonadati</taxon>
        <taxon>Pseudomonadota</taxon>
        <taxon>Gammaproteobacteria</taxon>
        <taxon>Alteromonadales</taxon>
        <taxon>Alteromonadaceae</taxon>
        <taxon>Paraglaciecola</taxon>
    </lineage>
</organism>